<proteinExistence type="predicted"/>
<reference evidence="2" key="1">
    <citation type="submission" date="2021-01" db="EMBL/GenBank/DDBJ databases">
        <authorList>
            <person name="Corre E."/>
            <person name="Pelletier E."/>
            <person name="Niang G."/>
            <person name="Scheremetjew M."/>
            <person name="Finn R."/>
            <person name="Kale V."/>
            <person name="Holt S."/>
            <person name="Cochrane G."/>
            <person name="Meng A."/>
            <person name="Brown T."/>
            <person name="Cohen L."/>
        </authorList>
    </citation>
    <scope>NUCLEOTIDE SEQUENCE</scope>
    <source>
        <strain evidence="2">UIO037</strain>
    </source>
</reference>
<evidence type="ECO:0000313" key="2">
    <source>
        <dbReference type="EMBL" id="CAE2286911.1"/>
    </source>
</evidence>
<organism evidence="2">
    <name type="scientific">Prymnesium polylepis</name>
    <dbReference type="NCBI Taxonomy" id="72548"/>
    <lineage>
        <taxon>Eukaryota</taxon>
        <taxon>Haptista</taxon>
        <taxon>Haptophyta</taxon>
        <taxon>Prymnesiophyceae</taxon>
        <taxon>Prymnesiales</taxon>
        <taxon>Prymnesiaceae</taxon>
        <taxon>Prymnesium</taxon>
    </lineage>
</organism>
<dbReference type="AlphaFoldDB" id="A0A6T8DBT9"/>
<protein>
    <submittedName>
        <fullName evidence="2">Uncharacterized protein</fullName>
    </submittedName>
</protein>
<feature type="region of interest" description="Disordered" evidence="1">
    <location>
        <begin position="1"/>
        <end position="21"/>
    </location>
</feature>
<sequence>MLGCSRTPKTEEERLDGLGTSGGVLAGAKEEAFAGTRVDSTAEPSEPLFRGSIVEFGESKSNDLAFQRQLKNTIKKCKACGKVCAFSMINCNECGTPLLDEVTFSPNIFMGFIYGVQKGPFPFTISIRLQTEDMLAFDDLLALTPAHLNIIPTNAYIPDWRFLLTRPLDGLRLLTRLEDAAWDCVATQFIKEANWRQKYLKGGHKKLTKKSLANLRQHVICGCNFPPSQFHLHIQYMMMPLIPWQYHMYQNGAHYTAKRFFPLDYIKAVLALGESMDITMETKVDDIINHFESRVSYEAMHKDCYERVERSHQLLANWKAGDFETVIEGDSVVGSERPKAEQVATDKAILQNYGRPYNDQGKPSGTYYKYARKERVPEWQDMDSRSFSQAGLGSFAELQRRPTATGRVSAILGRSSLGEANAISRLWKFVATAVSDGQVASLRESGAPSKVRV</sequence>
<name>A0A6T8DBT9_9EUKA</name>
<accession>A0A6T8DBT9</accession>
<dbReference type="EMBL" id="HBKO01040540">
    <property type="protein sequence ID" value="CAE2286911.1"/>
    <property type="molecule type" value="Transcribed_RNA"/>
</dbReference>
<evidence type="ECO:0000256" key="1">
    <source>
        <dbReference type="SAM" id="MobiDB-lite"/>
    </source>
</evidence>
<gene>
    <name evidence="2" type="ORF">CPOL0286_LOCUS18622</name>
</gene>